<dbReference type="SMART" id="SM00382">
    <property type="entry name" value="AAA"/>
    <property type="match status" value="1"/>
</dbReference>
<dbReference type="GO" id="GO:0043565">
    <property type="term" value="F:sequence-specific DNA binding"/>
    <property type="evidence" value="ECO:0007669"/>
    <property type="project" value="InterPro"/>
</dbReference>
<dbReference type="Proteomes" id="UP000183994">
    <property type="component" value="Unassembled WGS sequence"/>
</dbReference>
<evidence type="ECO:0000256" key="2">
    <source>
        <dbReference type="ARBA" id="ARBA00022840"/>
    </source>
</evidence>
<dbReference type="Gene3D" id="3.40.50.300">
    <property type="entry name" value="P-loop containing nucleotide triphosphate hydrolases"/>
    <property type="match status" value="1"/>
</dbReference>
<name>A0A1M6NXD3_9BACT</name>
<dbReference type="STRING" id="1121393.SAMN02745216_02691"/>
<dbReference type="PROSITE" id="PS00675">
    <property type="entry name" value="SIGMA54_INTERACT_1"/>
    <property type="match status" value="1"/>
</dbReference>
<dbReference type="GO" id="GO:0005524">
    <property type="term" value="F:ATP binding"/>
    <property type="evidence" value="ECO:0007669"/>
    <property type="project" value="UniProtKB-KW"/>
</dbReference>
<dbReference type="InterPro" id="IPR027417">
    <property type="entry name" value="P-loop_NTPase"/>
</dbReference>
<dbReference type="InterPro" id="IPR002197">
    <property type="entry name" value="HTH_Fis"/>
</dbReference>
<dbReference type="Gene3D" id="1.10.10.60">
    <property type="entry name" value="Homeodomain-like"/>
    <property type="match status" value="1"/>
</dbReference>
<feature type="domain" description="Sigma-54 factor interaction" evidence="6">
    <location>
        <begin position="132"/>
        <end position="356"/>
    </location>
</feature>
<keyword evidence="1" id="KW-0547">Nucleotide-binding</keyword>
<dbReference type="InterPro" id="IPR058031">
    <property type="entry name" value="AAA_lid_NorR"/>
</dbReference>
<dbReference type="GO" id="GO:0006355">
    <property type="term" value="P:regulation of DNA-templated transcription"/>
    <property type="evidence" value="ECO:0007669"/>
    <property type="project" value="InterPro"/>
</dbReference>
<dbReference type="InterPro" id="IPR025943">
    <property type="entry name" value="Sigma_54_int_dom_ATP-bd_2"/>
</dbReference>
<feature type="transmembrane region" description="Helical" evidence="5">
    <location>
        <begin position="51"/>
        <end position="70"/>
    </location>
</feature>
<dbReference type="Pfam" id="PF00158">
    <property type="entry name" value="Sigma54_activat"/>
    <property type="match status" value="1"/>
</dbReference>
<keyword evidence="5" id="KW-0472">Membrane</keyword>
<dbReference type="InterPro" id="IPR025662">
    <property type="entry name" value="Sigma_54_int_dom_ATP-bd_1"/>
</dbReference>
<dbReference type="PROSITE" id="PS50045">
    <property type="entry name" value="SIGMA54_INTERACT_4"/>
    <property type="match status" value="1"/>
</dbReference>
<feature type="transmembrane region" description="Helical" evidence="5">
    <location>
        <begin position="12"/>
        <end position="31"/>
    </location>
</feature>
<dbReference type="PROSITE" id="PS00676">
    <property type="entry name" value="SIGMA54_INTERACT_2"/>
    <property type="match status" value="1"/>
</dbReference>
<organism evidence="7 8">
    <name type="scientific">Desulfatibacillum alkenivorans DSM 16219</name>
    <dbReference type="NCBI Taxonomy" id="1121393"/>
    <lineage>
        <taxon>Bacteria</taxon>
        <taxon>Pseudomonadati</taxon>
        <taxon>Thermodesulfobacteriota</taxon>
        <taxon>Desulfobacteria</taxon>
        <taxon>Desulfobacterales</taxon>
        <taxon>Desulfatibacillaceae</taxon>
        <taxon>Desulfatibacillum</taxon>
    </lineage>
</organism>
<protein>
    <submittedName>
        <fullName evidence="7">Regulatory protein, Fis family</fullName>
    </submittedName>
</protein>
<accession>A0A1M6NXD3</accession>
<proteinExistence type="predicted"/>
<dbReference type="SUPFAM" id="SSF52540">
    <property type="entry name" value="P-loop containing nucleoside triphosphate hydrolases"/>
    <property type="match status" value="1"/>
</dbReference>
<keyword evidence="5" id="KW-1133">Transmembrane helix</keyword>
<keyword evidence="2" id="KW-0067">ATP-binding</keyword>
<dbReference type="CDD" id="cd00009">
    <property type="entry name" value="AAA"/>
    <property type="match status" value="1"/>
</dbReference>
<reference evidence="8" key="1">
    <citation type="submission" date="2016-11" db="EMBL/GenBank/DDBJ databases">
        <authorList>
            <person name="Varghese N."/>
            <person name="Submissions S."/>
        </authorList>
    </citation>
    <scope>NUCLEOTIDE SEQUENCE [LARGE SCALE GENOMIC DNA]</scope>
    <source>
        <strain evidence="8">DSM 16219</strain>
    </source>
</reference>
<evidence type="ECO:0000256" key="5">
    <source>
        <dbReference type="SAM" id="Phobius"/>
    </source>
</evidence>
<dbReference type="Pfam" id="PF02954">
    <property type="entry name" value="HTH_8"/>
    <property type="match status" value="1"/>
</dbReference>
<dbReference type="EMBL" id="FQZU01000016">
    <property type="protein sequence ID" value="SHK00336.1"/>
    <property type="molecule type" value="Genomic_DNA"/>
</dbReference>
<dbReference type="SUPFAM" id="SSF46689">
    <property type="entry name" value="Homeodomain-like"/>
    <property type="match status" value="1"/>
</dbReference>
<evidence type="ECO:0000256" key="4">
    <source>
        <dbReference type="ARBA" id="ARBA00023163"/>
    </source>
</evidence>
<dbReference type="FunFam" id="3.40.50.300:FF:000006">
    <property type="entry name" value="DNA-binding transcriptional regulator NtrC"/>
    <property type="match status" value="1"/>
</dbReference>
<gene>
    <name evidence="7" type="ORF">SAMN02745216_02691</name>
</gene>
<dbReference type="Gene3D" id="1.10.8.60">
    <property type="match status" value="1"/>
</dbReference>
<dbReference type="PANTHER" id="PTHR32071">
    <property type="entry name" value="TRANSCRIPTIONAL REGULATORY PROTEIN"/>
    <property type="match status" value="1"/>
</dbReference>
<evidence type="ECO:0000313" key="8">
    <source>
        <dbReference type="Proteomes" id="UP000183994"/>
    </source>
</evidence>
<sequence>MKLYMKKSLYHLKLYIIIPLIFSGLSILSFIGAYRIAAGRIQAGVDPAPHLLLWGGLFGGFTFVCGLFLIRAILGPVEKFVVEAESLGVAAPNDSKQNGPSGKDEMARYTTVFRQVSEVLNRVEARKLFPEIVAQSKAMRQVLSQIKRVAPTDSTVLITGESGTGKELVADSIHRHSQRSGKRFVKINCAAIPETLLESELFGYEKGAFTGAAARKPGKFEQANGGTVFLDEIGDMPLETQAKILRVLEEKEVDRLGGMRPVPVDVRVVAASNRNIQEMVDNNEFREDLFFRLNVFPIQLPPLRERPEDIPFLVEAFLSHSDKEASVSPQAMHILCAHPWHGNVRELRNVVESAMLYSQKTVEPEHLPPALSGSMAIPTPVGVFISREEESLDLDYRLQELEKGILVEALKRSDGVQAQAARLLGIKERSLWHRVKKYGIDVSRMRRKPGN</sequence>
<keyword evidence="4" id="KW-0804">Transcription</keyword>
<dbReference type="OrthoDB" id="9763792at2"/>
<evidence type="ECO:0000256" key="3">
    <source>
        <dbReference type="ARBA" id="ARBA00023015"/>
    </source>
</evidence>
<dbReference type="PRINTS" id="PR01590">
    <property type="entry name" value="HTHFIS"/>
</dbReference>
<evidence type="ECO:0000256" key="1">
    <source>
        <dbReference type="ARBA" id="ARBA00022741"/>
    </source>
</evidence>
<evidence type="ECO:0000313" key="7">
    <source>
        <dbReference type="EMBL" id="SHK00336.1"/>
    </source>
</evidence>
<dbReference type="Pfam" id="PF25601">
    <property type="entry name" value="AAA_lid_14"/>
    <property type="match status" value="1"/>
</dbReference>
<dbReference type="InterPro" id="IPR002078">
    <property type="entry name" value="Sigma_54_int"/>
</dbReference>
<keyword evidence="8" id="KW-1185">Reference proteome</keyword>
<evidence type="ECO:0000259" key="6">
    <source>
        <dbReference type="PROSITE" id="PS50045"/>
    </source>
</evidence>
<dbReference type="InterPro" id="IPR009057">
    <property type="entry name" value="Homeodomain-like_sf"/>
</dbReference>
<dbReference type="AlphaFoldDB" id="A0A1M6NXD3"/>
<dbReference type="InterPro" id="IPR003593">
    <property type="entry name" value="AAA+_ATPase"/>
</dbReference>
<keyword evidence="3" id="KW-0805">Transcription regulation</keyword>
<keyword evidence="5" id="KW-0812">Transmembrane</keyword>